<dbReference type="GO" id="GO:0016887">
    <property type="term" value="F:ATP hydrolysis activity"/>
    <property type="evidence" value="ECO:0007669"/>
    <property type="project" value="InterPro"/>
</dbReference>
<sequence>MTAANRIAPVVEISAAVKHYRTPEGQTVRALDGIDLSVGVNEFITLLGPSGCGKTTLLRAISGFEQLDSGSLTIQGRPMNDVPPHLRPVNTVFQSYALFPHLNVADNVGYALDVRGVKRAERERRVAEALELVGLPDAGKRKPGLLSGGQQQRVALARALVNRPALLLLDEPLSALDRHLRQSMQRELKKLQAELGIAFVFVTHDQEEALTMSDRIVVLNGGRIQQAGRPEDIYDHPANAFVAGFIGESNLFEARVTNVDSELALLTSEQGDVLQVTHGGLQVGQTVQMLLRPEQLYLDCPGDPQRHAWLDGVVEQTVFVGKDFEVSMRTACGSQLKAVLRDAARQALHRLHPGAALRLWYARDAAHLLPGEGA</sequence>
<dbReference type="Pfam" id="PF00005">
    <property type="entry name" value="ABC_tran"/>
    <property type="match status" value="1"/>
</dbReference>
<dbReference type="PANTHER" id="PTHR42781:SF4">
    <property type="entry name" value="SPERMIDINE_PUTRESCINE IMPORT ATP-BINDING PROTEIN POTA"/>
    <property type="match status" value="1"/>
</dbReference>
<comment type="subunit">
    <text evidence="7">The complex is composed of two ATP-binding proteins (PotA), two transmembrane proteins (PotB and PotC) and a solute-binding protein (PotD).</text>
</comment>
<dbReference type="GO" id="GO:0005524">
    <property type="term" value="F:ATP binding"/>
    <property type="evidence" value="ECO:0007669"/>
    <property type="project" value="UniProtKB-KW"/>
</dbReference>
<dbReference type="SUPFAM" id="SSF50331">
    <property type="entry name" value="MOP-like"/>
    <property type="match status" value="1"/>
</dbReference>
<organism evidence="9 10">
    <name type="scientific">Zestomonas carbonaria</name>
    <dbReference type="NCBI Taxonomy" id="2762745"/>
    <lineage>
        <taxon>Bacteria</taxon>
        <taxon>Pseudomonadati</taxon>
        <taxon>Pseudomonadota</taxon>
        <taxon>Gammaproteobacteria</taxon>
        <taxon>Pseudomonadales</taxon>
        <taxon>Pseudomonadaceae</taxon>
        <taxon>Zestomonas</taxon>
    </lineage>
</organism>
<keyword evidence="1 7" id="KW-0813">Transport</keyword>
<dbReference type="SUPFAM" id="SSF52540">
    <property type="entry name" value="P-loop containing nucleoside triphosphate hydrolases"/>
    <property type="match status" value="1"/>
</dbReference>
<keyword evidence="5 7" id="KW-1278">Translocase</keyword>
<gene>
    <name evidence="9" type="primary">potA_2</name>
    <name evidence="7" type="synonym">potA</name>
    <name evidence="9" type="ORF">PSEWESI4_00207</name>
</gene>
<evidence type="ECO:0000313" key="9">
    <source>
        <dbReference type="EMBL" id="CAD5105948.1"/>
    </source>
</evidence>
<evidence type="ECO:0000259" key="8">
    <source>
        <dbReference type="PROSITE" id="PS50893"/>
    </source>
</evidence>
<dbReference type="InterPro" id="IPR003593">
    <property type="entry name" value="AAA+_ATPase"/>
</dbReference>
<dbReference type="SMART" id="SM00382">
    <property type="entry name" value="AAA"/>
    <property type="match status" value="1"/>
</dbReference>
<comment type="function">
    <text evidence="7">Part of the ABC transporter complex PotABCD involved in spermidine/putrescine import. Responsible for energy coupling to the transport system.</text>
</comment>
<dbReference type="InterPro" id="IPR008995">
    <property type="entry name" value="Mo/tungstate-bd_C_term_dom"/>
</dbReference>
<dbReference type="PROSITE" id="PS50893">
    <property type="entry name" value="ABC_TRANSPORTER_2"/>
    <property type="match status" value="1"/>
</dbReference>
<keyword evidence="2 7" id="KW-1003">Cell membrane</keyword>
<evidence type="ECO:0000313" key="10">
    <source>
        <dbReference type="Proteomes" id="UP000583387"/>
    </source>
</evidence>
<dbReference type="FunFam" id="3.40.50.300:FF:000042">
    <property type="entry name" value="Maltose/maltodextrin ABC transporter, ATP-binding protein"/>
    <property type="match status" value="1"/>
</dbReference>
<dbReference type="AlphaFoldDB" id="A0A7U7EJ20"/>
<evidence type="ECO:0000256" key="4">
    <source>
        <dbReference type="ARBA" id="ARBA00022840"/>
    </source>
</evidence>
<evidence type="ECO:0000256" key="3">
    <source>
        <dbReference type="ARBA" id="ARBA00022741"/>
    </source>
</evidence>
<reference evidence="9 10" key="1">
    <citation type="submission" date="2020-08" db="EMBL/GenBank/DDBJ databases">
        <authorList>
            <person name="Criscuolo A."/>
        </authorList>
    </citation>
    <scope>NUCLEOTIDE SEQUENCE [LARGE SCALE GENOMIC DNA]</scope>
    <source>
        <strain evidence="9">CIP111764</strain>
    </source>
</reference>
<dbReference type="EMBL" id="CAJFCI010000013">
    <property type="protein sequence ID" value="CAD5105948.1"/>
    <property type="molecule type" value="Genomic_DNA"/>
</dbReference>
<dbReference type="Pfam" id="PF08402">
    <property type="entry name" value="TOBE_2"/>
    <property type="match status" value="1"/>
</dbReference>
<accession>A0A7U7EJ20</accession>
<dbReference type="GO" id="GO:0043190">
    <property type="term" value="C:ATP-binding cassette (ABC) transporter complex"/>
    <property type="evidence" value="ECO:0007669"/>
    <property type="project" value="InterPro"/>
</dbReference>
<keyword evidence="3 7" id="KW-0547">Nucleotide-binding</keyword>
<evidence type="ECO:0000256" key="1">
    <source>
        <dbReference type="ARBA" id="ARBA00022448"/>
    </source>
</evidence>
<evidence type="ECO:0000256" key="6">
    <source>
        <dbReference type="ARBA" id="ARBA00023136"/>
    </source>
</evidence>
<dbReference type="Gene3D" id="2.40.50.100">
    <property type="match status" value="1"/>
</dbReference>
<comment type="catalytic activity">
    <reaction evidence="7">
        <text>ATP + H2O + polyamine-[polyamine-binding protein]Side 1 = ADP + phosphate + polyamineSide 2 + [polyamine-binding protein]Side 1.</text>
        <dbReference type="EC" id="7.6.2.11"/>
    </reaction>
</comment>
<dbReference type="InterPro" id="IPR050093">
    <property type="entry name" value="ABC_SmlMolc_Importer"/>
</dbReference>
<proteinExistence type="inferred from homology"/>
<dbReference type="GO" id="GO:0015417">
    <property type="term" value="F:ABC-type polyamine transporter activity"/>
    <property type="evidence" value="ECO:0007669"/>
    <property type="project" value="UniProtKB-EC"/>
</dbReference>
<dbReference type="InterPro" id="IPR027417">
    <property type="entry name" value="P-loop_NTPase"/>
</dbReference>
<keyword evidence="10" id="KW-1185">Reference proteome</keyword>
<dbReference type="PROSITE" id="PS00211">
    <property type="entry name" value="ABC_TRANSPORTER_1"/>
    <property type="match status" value="1"/>
</dbReference>
<dbReference type="Gene3D" id="3.40.50.300">
    <property type="entry name" value="P-loop containing nucleotide triphosphate hydrolases"/>
    <property type="match status" value="1"/>
</dbReference>
<dbReference type="InterPro" id="IPR017871">
    <property type="entry name" value="ABC_transporter-like_CS"/>
</dbReference>
<dbReference type="InterPro" id="IPR013611">
    <property type="entry name" value="Transp-assoc_OB_typ2"/>
</dbReference>
<dbReference type="EC" id="7.6.2.11" evidence="7"/>
<dbReference type="PANTHER" id="PTHR42781">
    <property type="entry name" value="SPERMIDINE/PUTRESCINE IMPORT ATP-BINDING PROTEIN POTA"/>
    <property type="match status" value="1"/>
</dbReference>
<dbReference type="RefSeq" id="WP_187669348.1">
    <property type="nucleotide sequence ID" value="NZ_CAJFCI010000013.1"/>
</dbReference>
<feature type="domain" description="ABC transporter" evidence="8">
    <location>
        <begin position="11"/>
        <end position="246"/>
    </location>
</feature>
<dbReference type="InterPro" id="IPR003439">
    <property type="entry name" value="ABC_transporter-like_ATP-bd"/>
</dbReference>
<keyword evidence="6 7" id="KW-0472">Membrane</keyword>
<comment type="similarity">
    <text evidence="7">Belongs to the ABC transporter superfamily. Spermidine/putrescine importer (TC 3.A.1.11.1) family.</text>
</comment>
<protein>
    <recommendedName>
        <fullName evidence="7">Spermidine/putrescine import ATP-binding protein PotA</fullName>
        <ecNumber evidence="7">7.6.2.11</ecNumber>
    </recommendedName>
</protein>
<evidence type="ECO:0000256" key="2">
    <source>
        <dbReference type="ARBA" id="ARBA00022475"/>
    </source>
</evidence>
<evidence type="ECO:0000256" key="5">
    <source>
        <dbReference type="ARBA" id="ARBA00022967"/>
    </source>
</evidence>
<comment type="caution">
    <text evidence="9">The sequence shown here is derived from an EMBL/GenBank/DDBJ whole genome shotgun (WGS) entry which is preliminary data.</text>
</comment>
<keyword evidence="4 7" id="KW-0067">ATP-binding</keyword>
<evidence type="ECO:0000256" key="7">
    <source>
        <dbReference type="RuleBase" id="RU364083"/>
    </source>
</evidence>
<dbReference type="NCBIfam" id="TIGR01187">
    <property type="entry name" value="potA"/>
    <property type="match status" value="1"/>
</dbReference>
<dbReference type="Proteomes" id="UP000583387">
    <property type="component" value="Unassembled WGS sequence"/>
</dbReference>
<name>A0A7U7EJ20_9GAMM</name>
<dbReference type="InterPro" id="IPR005893">
    <property type="entry name" value="PotA-like"/>
</dbReference>